<evidence type="ECO:0000313" key="2">
    <source>
        <dbReference type="Proteomes" id="UP000077786"/>
    </source>
</evidence>
<sequence length="67" mass="7741">MRFLSGREDFSLRALIRETKFSYPERVSTQRLSRMLPLKGGLHLSQTFNQALTFLLGLLGWSQTQNP</sequence>
<protein>
    <submittedName>
        <fullName evidence="1">Uncharacterized protein</fullName>
    </submittedName>
</protein>
<comment type="caution">
    <text evidence="1">The sequence shown here is derived from an EMBL/GenBank/DDBJ whole genome shotgun (WGS) entry which is preliminary data.</text>
</comment>
<evidence type="ECO:0000313" key="1">
    <source>
        <dbReference type="EMBL" id="OAJ67269.1"/>
    </source>
</evidence>
<accession>A0A1B6VJ68</accession>
<organism evidence="1 2">
    <name type="scientific">Gluconobacter cerinus</name>
    <dbReference type="NCBI Taxonomy" id="38307"/>
    <lineage>
        <taxon>Bacteria</taxon>
        <taxon>Pseudomonadati</taxon>
        <taxon>Pseudomonadota</taxon>
        <taxon>Alphaproteobacteria</taxon>
        <taxon>Acetobacterales</taxon>
        <taxon>Acetobacteraceae</taxon>
        <taxon>Gluconobacter</taxon>
    </lineage>
</organism>
<proteinExistence type="predicted"/>
<name>A0A1B6VJ68_9PROT</name>
<gene>
    <name evidence="1" type="ORF">A0123_01865</name>
</gene>
<dbReference type="AlphaFoldDB" id="A0A1B6VJ68"/>
<dbReference type="EMBL" id="LUTU01000008">
    <property type="protein sequence ID" value="OAJ67269.1"/>
    <property type="molecule type" value="Genomic_DNA"/>
</dbReference>
<reference evidence="1 2" key="1">
    <citation type="submission" date="2016-03" db="EMBL/GenBank/DDBJ databases">
        <title>Draft genome sequence of Gluconobacter cerinus strain CECT 9110.</title>
        <authorList>
            <person name="Sainz F."/>
            <person name="Mas A."/>
            <person name="Torija M.J."/>
        </authorList>
    </citation>
    <scope>NUCLEOTIDE SEQUENCE [LARGE SCALE GENOMIC DNA]</scope>
    <source>
        <strain evidence="1 2">CECT 9110</strain>
    </source>
</reference>
<dbReference type="Proteomes" id="UP000077786">
    <property type="component" value="Unassembled WGS sequence"/>
</dbReference>